<comment type="pathway">
    <text evidence="2">Glycan metabolism.</text>
</comment>
<keyword evidence="8" id="KW-1133">Transmembrane helix</keyword>
<dbReference type="Proteomes" id="UP000017836">
    <property type="component" value="Unassembled WGS sequence"/>
</dbReference>
<accession>W1P1R6</accession>
<evidence type="ECO:0000256" key="1">
    <source>
        <dbReference type="ARBA" id="ARBA00004606"/>
    </source>
</evidence>
<dbReference type="InterPro" id="IPR024709">
    <property type="entry name" value="FucosylTrfase_pln"/>
</dbReference>
<dbReference type="AlphaFoldDB" id="W1P1R6"/>
<comment type="subcellular location">
    <subcellularLocation>
        <location evidence="1">Membrane</location>
        <topology evidence="1">Single-pass type II membrane protein</topology>
    </subcellularLocation>
</comment>
<name>W1P1R6_AMBTC</name>
<dbReference type="GO" id="GO:0005737">
    <property type="term" value="C:cytoplasm"/>
    <property type="evidence" value="ECO:0000318"/>
    <property type="project" value="GO_Central"/>
</dbReference>
<evidence type="ECO:0000256" key="5">
    <source>
        <dbReference type="ARBA" id="ARBA00022679"/>
    </source>
</evidence>
<dbReference type="PANTHER" id="PTHR31741">
    <property type="entry name" value="OS02G0726500 PROTEIN-RELATED"/>
    <property type="match status" value="1"/>
</dbReference>
<evidence type="ECO:0000256" key="3">
    <source>
        <dbReference type="ARBA" id="ARBA00007737"/>
    </source>
</evidence>
<keyword evidence="6" id="KW-0812">Transmembrane</keyword>
<keyword evidence="9" id="KW-0472">Membrane</keyword>
<evidence type="ECO:0000256" key="12">
    <source>
        <dbReference type="ARBA" id="ARBA00023277"/>
    </source>
</evidence>
<organism evidence="14 15">
    <name type="scientific">Amborella trichopoda</name>
    <dbReference type="NCBI Taxonomy" id="13333"/>
    <lineage>
        <taxon>Eukaryota</taxon>
        <taxon>Viridiplantae</taxon>
        <taxon>Streptophyta</taxon>
        <taxon>Embryophyta</taxon>
        <taxon>Tracheophyta</taxon>
        <taxon>Spermatophyta</taxon>
        <taxon>Magnoliopsida</taxon>
        <taxon>Amborellales</taxon>
        <taxon>Amborellaceae</taxon>
        <taxon>Amborella</taxon>
    </lineage>
</organism>
<evidence type="ECO:0000256" key="13">
    <source>
        <dbReference type="ARBA" id="ARBA00030350"/>
    </source>
</evidence>
<keyword evidence="11" id="KW-0294">Fucose metabolism</keyword>
<evidence type="ECO:0000256" key="10">
    <source>
        <dbReference type="ARBA" id="ARBA00023180"/>
    </source>
</evidence>
<proteinExistence type="inferred from homology"/>
<dbReference type="CDD" id="cd11299">
    <property type="entry name" value="O-FucT_plant"/>
    <property type="match status" value="1"/>
</dbReference>
<dbReference type="GO" id="GO:0016757">
    <property type="term" value="F:glycosyltransferase activity"/>
    <property type="evidence" value="ECO:0007669"/>
    <property type="project" value="UniProtKB-KW"/>
</dbReference>
<keyword evidence="15" id="KW-1185">Reference proteome</keyword>
<evidence type="ECO:0000256" key="11">
    <source>
        <dbReference type="ARBA" id="ARBA00023253"/>
    </source>
</evidence>
<dbReference type="Gramene" id="ERN01858">
    <property type="protein sequence ID" value="ERN01858"/>
    <property type="gene ID" value="AMTR_s00089p00101430"/>
</dbReference>
<evidence type="ECO:0000256" key="9">
    <source>
        <dbReference type="ARBA" id="ARBA00023136"/>
    </source>
</evidence>
<dbReference type="PIRSF" id="PIRSF009360">
    <property type="entry name" value="UCP009360"/>
    <property type="match status" value="1"/>
</dbReference>
<reference evidence="15" key="1">
    <citation type="journal article" date="2013" name="Science">
        <title>The Amborella genome and the evolution of flowering plants.</title>
        <authorList>
            <consortium name="Amborella Genome Project"/>
        </authorList>
    </citation>
    <scope>NUCLEOTIDE SEQUENCE [LARGE SCALE GENOMIC DNA]</scope>
</reference>
<dbReference type="OMA" id="RAYVGHW"/>
<sequence>MATLAVNLASHLTTSFLIPIKTSNPCVERDEDGERGNKDSVFMAPFPERRLTENLNEEEKEFWKQPNGLGYEPCLHFSIGYRRASRKKRKGFVMVVVSGGLNQQRNQIVDAVVIARILEATLVVPVLKFNLIWEDNSEFSDIFDAEHFKMSLRPHVPIVTSLPSSYPRLKPYAHKIPRLLTPLWLRAKFINKLGRGGVILLKGLTESRLSKDLPLDLQKLRCKVAFHAMRFSAPIRAVGMRLAERMWTKGPYIALHLRLEKDVWVRTGCLPGLSPVFDDIVVGERIQRPELLTGRLNITYHKRKAAGLCPLNALEVARLLEALGAPRSSRIYWAGGEALGGDEALRALVERFTNLVKKETLALPGELEPFINKSSALAAVDYIVALYSDVFMPSHGGNMARTMQGHRAYLGHKKYITPNKRGMSPYFSDHSLPEAAFVTIAKHLHKDKLGQPRLRCSKKGRDVTAFPVPECMCRPLS</sequence>
<evidence type="ECO:0000256" key="2">
    <source>
        <dbReference type="ARBA" id="ARBA00004881"/>
    </source>
</evidence>
<dbReference type="GO" id="GO:0006004">
    <property type="term" value="P:fucose metabolic process"/>
    <property type="evidence" value="ECO:0007669"/>
    <property type="project" value="UniProtKB-KW"/>
</dbReference>
<evidence type="ECO:0000313" key="15">
    <source>
        <dbReference type="Proteomes" id="UP000017836"/>
    </source>
</evidence>
<evidence type="ECO:0000256" key="8">
    <source>
        <dbReference type="ARBA" id="ARBA00022989"/>
    </source>
</evidence>
<dbReference type="GO" id="GO:0016020">
    <property type="term" value="C:membrane"/>
    <property type="evidence" value="ECO:0007669"/>
    <property type="project" value="UniProtKB-SubCell"/>
</dbReference>
<comment type="similarity">
    <text evidence="3">Belongs to the glycosyltransferase GT106 family.</text>
</comment>
<evidence type="ECO:0000256" key="7">
    <source>
        <dbReference type="ARBA" id="ARBA00022968"/>
    </source>
</evidence>
<protein>
    <recommendedName>
        <fullName evidence="13">O-fucosyltransferase family protein</fullName>
    </recommendedName>
</protein>
<dbReference type="InterPro" id="IPR019378">
    <property type="entry name" value="GDP-Fuc_O-FucTrfase"/>
</dbReference>
<gene>
    <name evidence="14" type="ORF">AMTR_s00089p00101430</name>
</gene>
<keyword evidence="7" id="KW-0735">Signal-anchor</keyword>
<keyword evidence="12" id="KW-0119">Carbohydrate metabolism</keyword>
<dbReference type="PANTHER" id="PTHR31741:SF66">
    <property type="entry name" value="O-FUCOSYLTRANSFERASE 20"/>
    <property type="match status" value="1"/>
</dbReference>
<evidence type="ECO:0000313" key="14">
    <source>
        <dbReference type="EMBL" id="ERN01858.1"/>
    </source>
</evidence>
<keyword evidence="5" id="KW-0808">Transferase</keyword>
<dbReference type="Pfam" id="PF10250">
    <property type="entry name" value="O-FucT"/>
    <property type="match status" value="1"/>
</dbReference>
<dbReference type="eggNOG" id="ENOG502QTBC">
    <property type="taxonomic scope" value="Eukaryota"/>
</dbReference>
<keyword evidence="4" id="KW-0328">Glycosyltransferase</keyword>
<evidence type="ECO:0000256" key="4">
    <source>
        <dbReference type="ARBA" id="ARBA00022676"/>
    </source>
</evidence>
<dbReference type="HOGENOM" id="CLU_018420_7_3_1"/>
<dbReference type="EMBL" id="KI394680">
    <property type="protein sequence ID" value="ERN01858.1"/>
    <property type="molecule type" value="Genomic_DNA"/>
</dbReference>
<keyword evidence="10" id="KW-0325">Glycoprotein</keyword>
<evidence type="ECO:0000256" key="6">
    <source>
        <dbReference type="ARBA" id="ARBA00022692"/>
    </source>
</evidence>